<dbReference type="OrthoDB" id="99456at2"/>
<dbReference type="PANTHER" id="PTHR42976">
    <property type="entry name" value="BIFUNCTIONAL CHITINASE/LYSOZYME-RELATED"/>
    <property type="match status" value="1"/>
</dbReference>
<dbReference type="InterPro" id="IPR001919">
    <property type="entry name" value="CBD2"/>
</dbReference>
<reference evidence="8 9" key="1">
    <citation type="submission" date="2018-06" db="EMBL/GenBank/DDBJ databases">
        <title>Genomic Encyclopedia of Type Strains, Phase III (KMG-III): the genomes of soil and plant-associated and newly described type strains.</title>
        <authorList>
            <person name="Whitman W."/>
        </authorList>
    </citation>
    <scope>NUCLEOTIDE SEQUENCE [LARGE SCALE GENOMIC DNA]</scope>
    <source>
        <strain evidence="8 9">CGMCC 4.7090</strain>
    </source>
</reference>
<proteinExistence type="predicted"/>
<comment type="caution">
    <text evidence="8">The sequence shown here is derived from an EMBL/GenBank/DDBJ whole genome shotgun (WGS) entry which is preliminary data.</text>
</comment>
<feature type="domain" description="GH18" evidence="7">
    <location>
        <begin position="208"/>
        <end position="499"/>
    </location>
</feature>
<dbReference type="GO" id="GO:0030247">
    <property type="term" value="F:polysaccharide binding"/>
    <property type="evidence" value="ECO:0007669"/>
    <property type="project" value="UniProtKB-UniRule"/>
</dbReference>
<dbReference type="InterPro" id="IPR001223">
    <property type="entry name" value="Glyco_hydro18_cat"/>
</dbReference>
<gene>
    <name evidence="8" type="ORF">B0I29_12497</name>
</gene>
<dbReference type="InterPro" id="IPR052750">
    <property type="entry name" value="GH18_Chitinase"/>
</dbReference>
<evidence type="ECO:0000256" key="2">
    <source>
        <dbReference type="ARBA" id="ARBA00023295"/>
    </source>
</evidence>
<dbReference type="CDD" id="cd06543">
    <property type="entry name" value="GH18_PF-ChiA-like"/>
    <property type="match status" value="1"/>
</dbReference>
<evidence type="ECO:0000256" key="3">
    <source>
        <dbReference type="ARBA" id="ARBA00023326"/>
    </source>
</evidence>
<dbReference type="Gene3D" id="2.60.40.290">
    <property type="match status" value="1"/>
</dbReference>
<dbReference type="GO" id="GO:0004553">
    <property type="term" value="F:hydrolase activity, hydrolyzing O-glycosyl compounds"/>
    <property type="evidence" value="ECO:0007669"/>
    <property type="project" value="InterPro"/>
</dbReference>
<evidence type="ECO:0000256" key="4">
    <source>
        <dbReference type="SAM" id="MobiDB-lite"/>
    </source>
</evidence>
<organism evidence="8 9">
    <name type="scientific">Actinoplanes lutulentus</name>
    <dbReference type="NCBI Taxonomy" id="1287878"/>
    <lineage>
        <taxon>Bacteria</taxon>
        <taxon>Bacillati</taxon>
        <taxon>Actinomycetota</taxon>
        <taxon>Actinomycetes</taxon>
        <taxon>Micromonosporales</taxon>
        <taxon>Micromonosporaceae</taxon>
        <taxon>Actinoplanes</taxon>
    </lineage>
</organism>
<keyword evidence="3" id="KW-0119">Carbohydrate metabolism</keyword>
<evidence type="ECO:0000313" key="8">
    <source>
        <dbReference type="EMBL" id="RAK27210.1"/>
    </source>
</evidence>
<sequence>MQRSRLRLAIYATAAVVAVGGGIGAAVAATTPASSGKLTAAFVKDSDWGTGYQAHYTISNGTGATVNGWEVAFGLPTTAKLGSSWDTTLTGSGAVKTAKNAAWNGTIPAGATASFGFIVAGSGAPISCTINGASCTGGAAVTTAPTATATASPTATKTATASPTVSPSASKTASSSPTATKTATATATPTATATATVSPTSTSGTSGNVLVAPYVDMGLLSNGATTLSSLAAGGNVKSFSLAFVTSSGCKASWFAAFDPRAKQFADQITAVRAAGGDVKVSFGGATGTELAQACTSVSALQAEYQAVVDAYDLNYIDLDIEGAAVADSASVARRSTALAALQKANPGLKISLTLPVLPEGLTADGLNVVKSAKTAGVDLDLVNIMAMDYGRSGQDYGDLAIQAVKSTKDQIKSVYGNSDAAAFKMVGVTPMIGVNDDNGTFTQSDAKDLVTFANANHIGFVSLWEMHRDKNACSGALFQCTNVTQTAFEFSRILAGFTG</sequence>
<dbReference type="PROSITE" id="PS51910">
    <property type="entry name" value="GH18_2"/>
    <property type="match status" value="1"/>
</dbReference>
<dbReference type="Gene3D" id="3.20.20.80">
    <property type="entry name" value="Glycosidases"/>
    <property type="match status" value="1"/>
</dbReference>
<keyword evidence="5" id="KW-0732">Signal</keyword>
<keyword evidence="3" id="KW-0624">Polysaccharide degradation</keyword>
<keyword evidence="1 8" id="KW-0378">Hydrolase</keyword>
<accession>A0A327Z2R9</accession>
<evidence type="ECO:0000259" key="7">
    <source>
        <dbReference type="PROSITE" id="PS51910"/>
    </source>
</evidence>
<dbReference type="InterPro" id="IPR012291">
    <property type="entry name" value="CBM2_carb-bd_dom_sf"/>
</dbReference>
<dbReference type="Pfam" id="PF00553">
    <property type="entry name" value="CBM_2"/>
    <property type="match status" value="1"/>
</dbReference>
<feature type="signal peptide" evidence="5">
    <location>
        <begin position="1"/>
        <end position="28"/>
    </location>
</feature>
<evidence type="ECO:0000256" key="1">
    <source>
        <dbReference type="ARBA" id="ARBA00022801"/>
    </source>
</evidence>
<name>A0A327Z2R9_9ACTN</name>
<feature type="region of interest" description="Disordered" evidence="4">
    <location>
        <begin position="147"/>
        <end position="203"/>
    </location>
</feature>
<feature type="domain" description="CBM2" evidence="6">
    <location>
        <begin position="31"/>
        <end position="138"/>
    </location>
</feature>
<evidence type="ECO:0000259" key="6">
    <source>
        <dbReference type="PROSITE" id="PS51173"/>
    </source>
</evidence>
<dbReference type="InterPro" id="IPR008965">
    <property type="entry name" value="CBM2/CBM3_carb-bd_dom_sf"/>
</dbReference>
<dbReference type="PROSITE" id="PS00561">
    <property type="entry name" value="CBM2_A"/>
    <property type="match status" value="1"/>
</dbReference>
<dbReference type="GO" id="GO:0000272">
    <property type="term" value="P:polysaccharide catabolic process"/>
    <property type="evidence" value="ECO:0007669"/>
    <property type="project" value="UniProtKB-KW"/>
</dbReference>
<keyword evidence="9" id="KW-1185">Reference proteome</keyword>
<evidence type="ECO:0000256" key="5">
    <source>
        <dbReference type="SAM" id="SignalP"/>
    </source>
</evidence>
<dbReference type="SUPFAM" id="SSF49384">
    <property type="entry name" value="Carbohydrate-binding domain"/>
    <property type="match status" value="1"/>
</dbReference>
<dbReference type="SUPFAM" id="SSF51445">
    <property type="entry name" value="(Trans)glycosidases"/>
    <property type="match status" value="1"/>
</dbReference>
<dbReference type="SMART" id="SM00637">
    <property type="entry name" value="CBD_II"/>
    <property type="match status" value="1"/>
</dbReference>
<dbReference type="Proteomes" id="UP000249341">
    <property type="component" value="Unassembled WGS sequence"/>
</dbReference>
<dbReference type="PROSITE" id="PS51173">
    <property type="entry name" value="CBM2"/>
    <property type="match status" value="1"/>
</dbReference>
<dbReference type="RefSeq" id="WP_111654142.1">
    <property type="nucleotide sequence ID" value="NZ_JACHWI010000004.1"/>
</dbReference>
<dbReference type="InterPro" id="IPR017853">
    <property type="entry name" value="GH"/>
</dbReference>
<dbReference type="AlphaFoldDB" id="A0A327Z2R9"/>
<dbReference type="EMBL" id="QLMJ01000024">
    <property type="protein sequence ID" value="RAK27210.1"/>
    <property type="molecule type" value="Genomic_DNA"/>
</dbReference>
<dbReference type="InterPro" id="IPR018366">
    <property type="entry name" value="CBM2_CS"/>
</dbReference>
<evidence type="ECO:0000313" key="9">
    <source>
        <dbReference type="Proteomes" id="UP000249341"/>
    </source>
</evidence>
<feature type="chain" id="PRO_5016279279" evidence="5">
    <location>
        <begin position="29"/>
        <end position="499"/>
    </location>
</feature>
<protein>
    <submittedName>
        <fullName evidence="8">Chitinase (Glycosyl hydrolase family 18)</fullName>
    </submittedName>
</protein>
<dbReference type="PANTHER" id="PTHR42976:SF1">
    <property type="entry name" value="GH18 DOMAIN-CONTAINING PROTEIN-RELATED"/>
    <property type="match status" value="1"/>
</dbReference>
<keyword evidence="2" id="KW-0326">Glycosidase</keyword>